<evidence type="ECO:0000313" key="2">
    <source>
        <dbReference type="Proteomes" id="UP001348149"/>
    </source>
</evidence>
<sequence>MPENGFKLENIHYNPARRAFEAVAARILDGDEQRLACSFYAPISTGHAEAIRGLIHDADRQIHHRPRLVMVHRPAAQAPVLHRAA</sequence>
<keyword evidence="2" id="KW-1185">Reference proteome</keyword>
<gene>
    <name evidence="1" type="ORF">VK792_00420</name>
</gene>
<comment type="caution">
    <text evidence="1">The sequence shown here is derived from an EMBL/GenBank/DDBJ whole genome shotgun (WGS) entry which is preliminary data.</text>
</comment>
<dbReference type="EMBL" id="JAYLLH010000001">
    <property type="protein sequence ID" value="MEC3859731.1"/>
    <property type="molecule type" value="Genomic_DNA"/>
</dbReference>
<protein>
    <submittedName>
        <fullName evidence="1">Uncharacterized protein</fullName>
    </submittedName>
</protein>
<evidence type="ECO:0000313" key="1">
    <source>
        <dbReference type="EMBL" id="MEC3859731.1"/>
    </source>
</evidence>
<reference evidence="1 2" key="1">
    <citation type="submission" date="2024-01" db="EMBL/GenBank/DDBJ databases">
        <title>Mesobacterium rodlantinim sp. nov., isolated from shallow sea hydrothermal systems off Kueishantao Island.</title>
        <authorList>
            <person name="Su Z."/>
            <person name="Tang K."/>
        </authorList>
    </citation>
    <scope>NUCLEOTIDE SEQUENCE [LARGE SCALE GENOMIC DNA]</scope>
    <source>
        <strain evidence="1 2">TK19101</strain>
    </source>
</reference>
<organism evidence="1 2">
    <name type="scientific">Mesobacterium hydrothermale</name>
    <dbReference type="NCBI Taxonomy" id="3111907"/>
    <lineage>
        <taxon>Bacteria</taxon>
        <taxon>Pseudomonadati</taxon>
        <taxon>Pseudomonadota</taxon>
        <taxon>Alphaproteobacteria</taxon>
        <taxon>Rhodobacterales</taxon>
        <taxon>Roseobacteraceae</taxon>
        <taxon>Mesobacterium</taxon>
    </lineage>
</organism>
<dbReference type="Proteomes" id="UP001348149">
    <property type="component" value="Unassembled WGS sequence"/>
</dbReference>
<dbReference type="RefSeq" id="WP_326295195.1">
    <property type="nucleotide sequence ID" value="NZ_JAYLLH010000001.1"/>
</dbReference>
<accession>A0ABU6HCM0</accession>
<name>A0ABU6HCM0_9RHOB</name>
<proteinExistence type="predicted"/>